<evidence type="ECO:0000256" key="2">
    <source>
        <dbReference type="ARBA" id="ARBA00022448"/>
    </source>
</evidence>
<proteinExistence type="inferred from homology"/>
<dbReference type="PANTHER" id="PTHR43335">
    <property type="entry name" value="ABC TRANSPORTER, ATP-BINDING PROTEIN"/>
    <property type="match status" value="1"/>
</dbReference>
<dbReference type="SMART" id="SM00382">
    <property type="entry name" value="AAA"/>
    <property type="match status" value="1"/>
</dbReference>
<keyword evidence="2" id="KW-0813">Transport</keyword>
<dbReference type="SUPFAM" id="SSF52540">
    <property type="entry name" value="P-loop containing nucleoside triphosphate hydrolases"/>
    <property type="match status" value="1"/>
</dbReference>
<sequence length="236" mass="24713">MITFDHVTKRYGASLALDDVSFEVPASSITGFLGPNGAGKTTAMRILLGHTRASSGRATIDGQQYATIRNPAGTVGALLDAQAVHPGRTGAETLGIAAAMIGVDRRRVGQVLDLVGLTVAESRRTVKGYSLGMRQRLGIAQALLGAPKALVLDEPANGLDPQGIRAIRDLLRAVADDGCAVLLSSHLLHEVAQLADRVVIIGRGRILEAGAIDPSAAQDLENRYFNLTSTDDRSAA</sequence>
<dbReference type="RefSeq" id="WP_377132693.1">
    <property type="nucleotide sequence ID" value="NZ_JBHSFI010000002.1"/>
</dbReference>
<dbReference type="GO" id="GO:0005524">
    <property type="term" value="F:ATP binding"/>
    <property type="evidence" value="ECO:0007669"/>
    <property type="project" value="UniProtKB-KW"/>
</dbReference>
<evidence type="ECO:0000313" key="7">
    <source>
        <dbReference type="Proteomes" id="UP001596011"/>
    </source>
</evidence>
<comment type="caution">
    <text evidence="6">The sequence shown here is derived from an EMBL/GenBank/DDBJ whole genome shotgun (WGS) entry which is preliminary data.</text>
</comment>
<evidence type="ECO:0000256" key="1">
    <source>
        <dbReference type="ARBA" id="ARBA00005417"/>
    </source>
</evidence>
<feature type="domain" description="ABC transporter" evidence="5">
    <location>
        <begin position="2"/>
        <end position="228"/>
    </location>
</feature>
<keyword evidence="7" id="KW-1185">Reference proteome</keyword>
<keyword evidence="4 6" id="KW-0067">ATP-binding</keyword>
<dbReference type="InterPro" id="IPR017871">
    <property type="entry name" value="ABC_transporter-like_CS"/>
</dbReference>
<reference evidence="7" key="1">
    <citation type="journal article" date="2019" name="Int. J. Syst. Evol. Microbiol.">
        <title>The Global Catalogue of Microorganisms (GCM) 10K type strain sequencing project: providing services to taxonomists for standard genome sequencing and annotation.</title>
        <authorList>
            <consortium name="The Broad Institute Genomics Platform"/>
            <consortium name="The Broad Institute Genome Sequencing Center for Infectious Disease"/>
            <person name="Wu L."/>
            <person name="Ma J."/>
        </authorList>
    </citation>
    <scope>NUCLEOTIDE SEQUENCE [LARGE SCALE GENOMIC DNA]</scope>
    <source>
        <strain evidence="7">CCUG 42722</strain>
    </source>
</reference>
<dbReference type="Proteomes" id="UP001596011">
    <property type="component" value="Unassembled WGS sequence"/>
</dbReference>
<dbReference type="EMBL" id="JBHSFI010000002">
    <property type="protein sequence ID" value="MFC4627495.1"/>
    <property type="molecule type" value="Genomic_DNA"/>
</dbReference>
<comment type="similarity">
    <text evidence="1">Belongs to the ABC transporter superfamily.</text>
</comment>
<dbReference type="PROSITE" id="PS50893">
    <property type="entry name" value="ABC_TRANSPORTER_2"/>
    <property type="match status" value="1"/>
</dbReference>
<protein>
    <submittedName>
        <fullName evidence="6">ATP-binding cassette domain-containing protein</fullName>
    </submittedName>
</protein>
<dbReference type="Gene3D" id="3.40.50.300">
    <property type="entry name" value="P-loop containing nucleotide triphosphate hydrolases"/>
    <property type="match status" value="1"/>
</dbReference>
<dbReference type="PANTHER" id="PTHR43335:SF4">
    <property type="entry name" value="ABC TRANSPORTER, ATP-BINDING PROTEIN"/>
    <property type="match status" value="1"/>
</dbReference>
<dbReference type="InterPro" id="IPR003439">
    <property type="entry name" value="ABC_transporter-like_ATP-bd"/>
</dbReference>
<dbReference type="InterPro" id="IPR027417">
    <property type="entry name" value="P-loop_NTPase"/>
</dbReference>
<name>A0ABV9HD56_9MICO</name>
<evidence type="ECO:0000259" key="5">
    <source>
        <dbReference type="PROSITE" id="PS50893"/>
    </source>
</evidence>
<evidence type="ECO:0000313" key="6">
    <source>
        <dbReference type="EMBL" id="MFC4627495.1"/>
    </source>
</evidence>
<dbReference type="Pfam" id="PF00005">
    <property type="entry name" value="ABC_tran"/>
    <property type="match status" value="1"/>
</dbReference>
<evidence type="ECO:0000256" key="4">
    <source>
        <dbReference type="ARBA" id="ARBA00022840"/>
    </source>
</evidence>
<accession>A0ABV9HD56</accession>
<evidence type="ECO:0000256" key="3">
    <source>
        <dbReference type="ARBA" id="ARBA00022741"/>
    </source>
</evidence>
<gene>
    <name evidence="6" type="ORF">ACFO6V_04560</name>
</gene>
<keyword evidence="3" id="KW-0547">Nucleotide-binding</keyword>
<dbReference type="PROSITE" id="PS00211">
    <property type="entry name" value="ABC_TRANSPORTER_1"/>
    <property type="match status" value="1"/>
</dbReference>
<organism evidence="6 7">
    <name type="scientific">Promicromonospora alba</name>
    <dbReference type="NCBI Taxonomy" id="1616110"/>
    <lineage>
        <taxon>Bacteria</taxon>
        <taxon>Bacillati</taxon>
        <taxon>Actinomycetota</taxon>
        <taxon>Actinomycetes</taxon>
        <taxon>Micrococcales</taxon>
        <taxon>Promicromonosporaceae</taxon>
        <taxon>Promicromonospora</taxon>
    </lineage>
</organism>
<dbReference type="InterPro" id="IPR003593">
    <property type="entry name" value="AAA+_ATPase"/>
</dbReference>